<gene>
    <name evidence="2" type="ORF">KFK09_016525</name>
</gene>
<name>A0A8T3AZQ3_DENNO</name>
<dbReference type="OrthoDB" id="757680at2759"/>
<proteinExistence type="predicted"/>
<sequence>MTAHPMRSLKSSVGTKSGSSFHAGASSVQQSSAARVAECFVFRQEKYSTGLHSSWISRLLSTATSAASIHYPANTSFGDFLPGKLNISSDESRTPSSFFHNSDSSIIHRCLGFAHINPTPPPPLPTQKISRGDGDGRLVASFGPFKVREIGKSAEMVFGTGVFVGKEREGGKVRALKRKMEDEAIGGQISPLVVQFKPCLTSGGAGILEKGIAGIDPVSSSRLQGSFGPWKVEGRLKTPVFGSFLASGGSVLDDARRRGAAYRDLSDYGSLSRSFQDIHSLHDSVVPQQPGIQIRKEEAEEPFSFWNMGRFKRANFVSSVSPSFDLSWNYDRKRKPIAELMSSSKCRRM</sequence>
<feature type="region of interest" description="Disordered" evidence="1">
    <location>
        <begin position="1"/>
        <end position="21"/>
    </location>
</feature>
<organism evidence="2 3">
    <name type="scientific">Dendrobium nobile</name>
    <name type="common">Orchid</name>
    <dbReference type="NCBI Taxonomy" id="94219"/>
    <lineage>
        <taxon>Eukaryota</taxon>
        <taxon>Viridiplantae</taxon>
        <taxon>Streptophyta</taxon>
        <taxon>Embryophyta</taxon>
        <taxon>Tracheophyta</taxon>
        <taxon>Spermatophyta</taxon>
        <taxon>Magnoliopsida</taxon>
        <taxon>Liliopsida</taxon>
        <taxon>Asparagales</taxon>
        <taxon>Orchidaceae</taxon>
        <taxon>Epidendroideae</taxon>
        <taxon>Malaxideae</taxon>
        <taxon>Dendrobiinae</taxon>
        <taxon>Dendrobium</taxon>
    </lineage>
</organism>
<feature type="compositionally biased region" description="Polar residues" evidence="1">
    <location>
        <begin position="9"/>
        <end position="20"/>
    </location>
</feature>
<protein>
    <submittedName>
        <fullName evidence="2">Uncharacterized protein</fullName>
    </submittedName>
</protein>
<dbReference type="AlphaFoldDB" id="A0A8T3AZQ3"/>
<evidence type="ECO:0000313" key="2">
    <source>
        <dbReference type="EMBL" id="KAI0501580.1"/>
    </source>
</evidence>
<evidence type="ECO:0000256" key="1">
    <source>
        <dbReference type="SAM" id="MobiDB-lite"/>
    </source>
</evidence>
<accession>A0A8T3AZQ3</accession>
<dbReference type="Proteomes" id="UP000829196">
    <property type="component" value="Unassembled WGS sequence"/>
</dbReference>
<evidence type="ECO:0000313" key="3">
    <source>
        <dbReference type="Proteomes" id="UP000829196"/>
    </source>
</evidence>
<reference evidence="2" key="1">
    <citation type="journal article" date="2022" name="Front. Genet.">
        <title>Chromosome-Scale Assembly of the Dendrobium nobile Genome Provides Insights Into the Molecular Mechanism of the Biosynthesis of the Medicinal Active Ingredient of Dendrobium.</title>
        <authorList>
            <person name="Xu Q."/>
            <person name="Niu S.-C."/>
            <person name="Li K.-L."/>
            <person name="Zheng P.-J."/>
            <person name="Zhang X.-J."/>
            <person name="Jia Y."/>
            <person name="Liu Y."/>
            <person name="Niu Y.-X."/>
            <person name="Yu L.-H."/>
            <person name="Chen D.-F."/>
            <person name="Zhang G.-Q."/>
        </authorList>
    </citation>
    <scope>NUCLEOTIDE SEQUENCE</scope>
    <source>
        <tissue evidence="2">Leaf</tissue>
    </source>
</reference>
<keyword evidence="3" id="KW-1185">Reference proteome</keyword>
<dbReference type="EMBL" id="JAGYWB010000012">
    <property type="protein sequence ID" value="KAI0501580.1"/>
    <property type="molecule type" value="Genomic_DNA"/>
</dbReference>
<comment type="caution">
    <text evidence="2">The sequence shown here is derived from an EMBL/GenBank/DDBJ whole genome shotgun (WGS) entry which is preliminary data.</text>
</comment>